<dbReference type="PIRSF" id="PIRSF014972">
    <property type="entry name" value="FlK"/>
    <property type="match status" value="1"/>
</dbReference>
<evidence type="ECO:0000313" key="3">
    <source>
        <dbReference type="Proteomes" id="UP000736583"/>
    </source>
</evidence>
<organism evidence="2 3">
    <name type="scientific">Clostridium simiarum</name>
    <dbReference type="NCBI Taxonomy" id="2841506"/>
    <lineage>
        <taxon>Bacteria</taxon>
        <taxon>Bacillati</taxon>
        <taxon>Bacillota</taxon>
        <taxon>Clostridia</taxon>
        <taxon>Eubacteriales</taxon>
        <taxon>Clostridiaceae</taxon>
        <taxon>Clostridium</taxon>
    </lineage>
</organism>
<feature type="domain" description="Fluoroacetyl-CoA-specific thioesterase-like" evidence="1">
    <location>
        <begin position="2"/>
        <end position="89"/>
    </location>
</feature>
<comment type="caution">
    <text evidence="2">The sequence shown here is derived from an EMBL/GenBank/DDBJ whole genome shotgun (WGS) entry which is preliminary data.</text>
</comment>
<dbReference type="Pfam" id="PF22636">
    <property type="entry name" value="FlK"/>
    <property type="match status" value="1"/>
</dbReference>
<dbReference type="Proteomes" id="UP000736583">
    <property type="component" value="Unassembled WGS sequence"/>
</dbReference>
<accession>A0ABS6F3A4</accession>
<dbReference type="InterPro" id="IPR054485">
    <property type="entry name" value="FlK-like_dom"/>
</dbReference>
<name>A0ABS6F3A4_9CLOT</name>
<dbReference type="EMBL" id="JAHLQL010000003">
    <property type="protein sequence ID" value="MBU5592088.1"/>
    <property type="molecule type" value="Genomic_DNA"/>
</dbReference>
<dbReference type="PANTHER" id="PTHR36934:SF1">
    <property type="entry name" value="THIOESTERASE DOMAIN-CONTAINING PROTEIN"/>
    <property type="match status" value="1"/>
</dbReference>
<proteinExistence type="predicted"/>
<sequence length="98" mass="11118">MEVYATPAMIALMESVSKDSVKNYIEEGYTTVGIEINVKHIKASAIGSIVKGQCLLERVEGKRLYFKVEAFDEKGKIGEGTHIRYIVNEKEFLDRAYR</sequence>
<evidence type="ECO:0000313" key="2">
    <source>
        <dbReference type="EMBL" id="MBU5592088.1"/>
    </source>
</evidence>
<gene>
    <name evidence="2" type="ORF">KQI89_09955</name>
</gene>
<evidence type="ECO:0000259" key="1">
    <source>
        <dbReference type="Pfam" id="PF22636"/>
    </source>
</evidence>
<reference evidence="2 3" key="1">
    <citation type="submission" date="2021-06" db="EMBL/GenBank/DDBJ databases">
        <authorList>
            <person name="Sun Q."/>
            <person name="Li D."/>
        </authorList>
    </citation>
    <scope>NUCLEOTIDE SEQUENCE [LARGE SCALE GENOMIC DNA]</scope>
    <source>
        <strain evidence="2 3">MSJ-4</strain>
    </source>
</reference>
<dbReference type="PANTHER" id="PTHR36934">
    <property type="entry name" value="BLR0278 PROTEIN"/>
    <property type="match status" value="1"/>
</dbReference>
<keyword evidence="3" id="KW-1185">Reference proteome</keyword>
<protein>
    <submittedName>
        <fullName evidence="2">Thioesterase family protein</fullName>
    </submittedName>
</protein>
<dbReference type="InterPro" id="IPR025540">
    <property type="entry name" value="FlK"/>
</dbReference>